<name>G5BR86_HETGA</name>
<reference evidence="2 3" key="1">
    <citation type="journal article" date="2011" name="Nature">
        <title>Genome sequencing reveals insights into physiology and longevity of the naked mole rat.</title>
        <authorList>
            <person name="Kim E.B."/>
            <person name="Fang X."/>
            <person name="Fushan A.A."/>
            <person name="Huang Z."/>
            <person name="Lobanov A.V."/>
            <person name="Han L."/>
            <person name="Marino S.M."/>
            <person name="Sun X."/>
            <person name="Turanov A.A."/>
            <person name="Yang P."/>
            <person name="Yim S.H."/>
            <person name="Zhao X."/>
            <person name="Kasaikina M.V."/>
            <person name="Stoletzki N."/>
            <person name="Peng C."/>
            <person name="Polak P."/>
            <person name="Xiong Z."/>
            <person name="Kiezun A."/>
            <person name="Zhu Y."/>
            <person name="Chen Y."/>
            <person name="Kryukov G.V."/>
            <person name="Zhang Q."/>
            <person name="Peshkin L."/>
            <person name="Yang L."/>
            <person name="Bronson R.T."/>
            <person name="Buffenstein R."/>
            <person name="Wang B."/>
            <person name="Han C."/>
            <person name="Li Q."/>
            <person name="Chen L."/>
            <person name="Zhao W."/>
            <person name="Sunyaev S.R."/>
            <person name="Park T.J."/>
            <person name="Zhang G."/>
            <person name="Wang J."/>
            <person name="Gladyshev V.N."/>
        </authorList>
    </citation>
    <scope>NUCLEOTIDE SEQUENCE [LARGE SCALE GENOMIC DNA]</scope>
</reference>
<dbReference type="FunCoup" id="G5BR86">
    <property type="interactions" value="313"/>
</dbReference>
<proteinExistence type="predicted"/>
<dbReference type="Proteomes" id="UP000006813">
    <property type="component" value="Unassembled WGS sequence"/>
</dbReference>
<gene>
    <name evidence="2" type="ORF">GW7_13253</name>
</gene>
<feature type="transmembrane region" description="Helical" evidence="1">
    <location>
        <begin position="12"/>
        <end position="32"/>
    </location>
</feature>
<evidence type="ECO:0000313" key="2">
    <source>
        <dbReference type="EMBL" id="EHB11797.1"/>
    </source>
</evidence>
<organism evidence="2 3">
    <name type="scientific">Heterocephalus glaber</name>
    <name type="common">Naked mole rat</name>
    <dbReference type="NCBI Taxonomy" id="10181"/>
    <lineage>
        <taxon>Eukaryota</taxon>
        <taxon>Metazoa</taxon>
        <taxon>Chordata</taxon>
        <taxon>Craniata</taxon>
        <taxon>Vertebrata</taxon>
        <taxon>Euteleostomi</taxon>
        <taxon>Mammalia</taxon>
        <taxon>Eutheria</taxon>
        <taxon>Euarchontoglires</taxon>
        <taxon>Glires</taxon>
        <taxon>Rodentia</taxon>
        <taxon>Hystricomorpha</taxon>
        <taxon>Bathyergidae</taxon>
        <taxon>Heterocephalus</taxon>
    </lineage>
</organism>
<keyword evidence="1" id="KW-0812">Transmembrane</keyword>
<keyword evidence="1" id="KW-0472">Membrane</keyword>
<dbReference type="InParanoid" id="G5BR86"/>
<keyword evidence="1" id="KW-1133">Transmembrane helix</keyword>
<accession>G5BR86</accession>
<dbReference type="EMBL" id="JH171533">
    <property type="protein sequence ID" value="EHB11797.1"/>
    <property type="molecule type" value="Genomic_DNA"/>
</dbReference>
<protein>
    <submittedName>
        <fullName evidence="2">Claudin domain-containing protein 2</fullName>
    </submittedName>
</protein>
<feature type="transmembrane region" description="Helical" evidence="1">
    <location>
        <begin position="91"/>
        <end position="109"/>
    </location>
</feature>
<feature type="transmembrane region" description="Helical" evidence="1">
    <location>
        <begin position="121"/>
        <end position="143"/>
    </location>
</feature>
<dbReference type="STRING" id="10181.G5BR86"/>
<sequence>MGVKRNLQGWGTLLSLLANIFTILSTATNYWIRQQKGHSGVVDSVSGRTSRCGAGLQARCSSSAVSRRRVGPGCPWGSGSRAEPRARFQATVVRGRGLLLLTALTSYTAGSERKDDAFFSWSYFSGWLALPFSVLAGCCFRLADLILQSTEAIGDFPVCL</sequence>
<evidence type="ECO:0000313" key="3">
    <source>
        <dbReference type="Proteomes" id="UP000006813"/>
    </source>
</evidence>
<dbReference type="AlphaFoldDB" id="G5BR86"/>
<evidence type="ECO:0000256" key="1">
    <source>
        <dbReference type="SAM" id="Phobius"/>
    </source>
</evidence>